<dbReference type="OrthoDB" id="5870807at2759"/>
<evidence type="ECO:0000259" key="1">
    <source>
        <dbReference type="SMART" id="SM00198"/>
    </source>
</evidence>
<dbReference type="CDD" id="cd05380">
    <property type="entry name" value="CAP_euk"/>
    <property type="match status" value="1"/>
</dbReference>
<gene>
    <name evidence="2" type="ORF">SVUK_LOCUS9998</name>
</gene>
<dbReference type="InterPro" id="IPR014044">
    <property type="entry name" value="CAP_dom"/>
</dbReference>
<dbReference type="EMBL" id="UYYB01094823">
    <property type="protein sequence ID" value="VDM75000.1"/>
    <property type="molecule type" value="Genomic_DNA"/>
</dbReference>
<feature type="domain" description="SCP" evidence="1">
    <location>
        <begin position="4"/>
        <end position="131"/>
    </location>
</feature>
<sequence>MTDPVRNEILNVHNKFRSAVATGHAADKNGGFAPTAARMYKLVHTEFKHSDRGTRQNASENIFMASPPGDKVLMARRVSSAVGMGGYEMRKLTTFVLSRQLSHGLQNYQHGVGKENMFTMTLANRPGQTVGHYAQVK</sequence>
<name>A0A3P7IPG0_STRVU</name>
<dbReference type="Proteomes" id="UP000270094">
    <property type="component" value="Unassembled WGS sequence"/>
</dbReference>
<dbReference type="Gene3D" id="3.40.33.10">
    <property type="entry name" value="CAP"/>
    <property type="match status" value="1"/>
</dbReference>
<dbReference type="SMART" id="SM00198">
    <property type="entry name" value="SCP"/>
    <property type="match status" value="1"/>
</dbReference>
<organism evidence="2 3">
    <name type="scientific">Strongylus vulgaris</name>
    <name type="common">Blood worm</name>
    <dbReference type="NCBI Taxonomy" id="40348"/>
    <lineage>
        <taxon>Eukaryota</taxon>
        <taxon>Metazoa</taxon>
        <taxon>Ecdysozoa</taxon>
        <taxon>Nematoda</taxon>
        <taxon>Chromadorea</taxon>
        <taxon>Rhabditida</taxon>
        <taxon>Rhabditina</taxon>
        <taxon>Rhabditomorpha</taxon>
        <taxon>Strongyloidea</taxon>
        <taxon>Strongylidae</taxon>
        <taxon>Strongylus</taxon>
    </lineage>
</organism>
<dbReference type="AlphaFoldDB" id="A0A3P7IPG0"/>
<keyword evidence="3" id="KW-1185">Reference proteome</keyword>
<dbReference type="SUPFAM" id="SSF55797">
    <property type="entry name" value="PR-1-like"/>
    <property type="match status" value="1"/>
</dbReference>
<protein>
    <recommendedName>
        <fullName evidence="1">SCP domain-containing protein</fullName>
    </recommendedName>
</protein>
<accession>A0A3P7IPG0</accession>
<proteinExistence type="predicted"/>
<dbReference type="InterPro" id="IPR035940">
    <property type="entry name" value="CAP_sf"/>
</dbReference>
<evidence type="ECO:0000313" key="3">
    <source>
        <dbReference type="Proteomes" id="UP000270094"/>
    </source>
</evidence>
<evidence type="ECO:0000313" key="2">
    <source>
        <dbReference type="EMBL" id="VDM75000.1"/>
    </source>
</evidence>
<reference evidence="2 3" key="1">
    <citation type="submission" date="2018-11" db="EMBL/GenBank/DDBJ databases">
        <authorList>
            <consortium name="Pathogen Informatics"/>
        </authorList>
    </citation>
    <scope>NUCLEOTIDE SEQUENCE [LARGE SCALE GENOMIC DNA]</scope>
</reference>